<name>Q1V026_PELU1</name>
<dbReference type="HOGENOM" id="CLU_1514827_0_0_5"/>
<keyword evidence="1" id="KW-0812">Transmembrane</keyword>
<proteinExistence type="predicted"/>
<evidence type="ECO:0000256" key="1">
    <source>
        <dbReference type="SAM" id="Phobius"/>
    </source>
</evidence>
<evidence type="ECO:0000313" key="2">
    <source>
        <dbReference type="EMBL" id="EAS85402.1"/>
    </source>
</evidence>
<organism evidence="2 3">
    <name type="scientific">Pelagibacter ubique (strain HTCC1002)</name>
    <dbReference type="NCBI Taxonomy" id="314261"/>
    <lineage>
        <taxon>Bacteria</taxon>
        <taxon>Pseudomonadati</taxon>
        <taxon>Pseudomonadota</taxon>
        <taxon>Alphaproteobacteria</taxon>
        <taxon>Candidatus Pelagibacterales</taxon>
        <taxon>Candidatus Pelagibacteraceae</taxon>
        <taxon>Candidatus Pelagibacter</taxon>
    </lineage>
</organism>
<dbReference type="EMBL" id="AAPV01000001">
    <property type="protein sequence ID" value="EAS85402.1"/>
    <property type="molecule type" value="Genomic_DNA"/>
</dbReference>
<gene>
    <name evidence="2" type="ORF">PU1002_06756</name>
</gene>
<feature type="transmembrane region" description="Helical" evidence="1">
    <location>
        <begin position="32"/>
        <end position="53"/>
    </location>
</feature>
<evidence type="ECO:0000313" key="3">
    <source>
        <dbReference type="Proteomes" id="UP000005306"/>
    </source>
</evidence>
<accession>Q1V026</accession>
<keyword evidence="1" id="KW-0472">Membrane</keyword>
<sequence length="195" mass="22236">MEKWEVTRIIKIIMEKKYLDKLRNLPHALNQFVGLISVTVVVILFFVTLNIFFGQGDELVKKMKIEEERIAKERKLSELTSSLPSGILVTFDGTNHFKLTDELYEAVCNATKLIPQRAIMGANFLNFKAHEIYTKNGNLIDETFVKWDKDKNKCITGYTVSGNNIGIDETITVTGEALSFLSTGIDTRVYFIKNF</sequence>
<reference evidence="2 3" key="1">
    <citation type="submission" date="2006-04" db="EMBL/GenBank/DDBJ databases">
        <authorList>
            <person name="Giovannoni S.J."/>
            <person name="Cho J.-C."/>
            <person name="Ferriera S."/>
            <person name="Johnson J."/>
            <person name="Kravitz S."/>
            <person name="Halpern A."/>
            <person name="Remington K."/>
            <person name="Beeson K."/>
            <person name="Tran B."/>
            <person name="Rogers Y.-H."/>
            <person name="Friedman R."/>
            <person name="Venter J.C."/>
        </authorList>
    </citation>
    <scope>NUCLEOTIDE SEQUENCE [LARGE SCALE GENOMIC DNA]</scope>
    <source>
        <strain evidence="2 3">HTCC1002</strain>
    </source>
</reference>
<dbReference type="Proteomes" id="UP000005306">
    <property type="component" value="Unassembled WGS sequence"/>
</dbReference>
<keyword evidence="1" id="KW-1133">Transmembrane helix</keyword>
<protein>
    <submittedName>
        <fullName evidence="2">Uncharacterized protein</fullName>
    </submittedName>
</protein>
<dbReference type="AlphaFoldDB" id="Q1V026"/>
<comment type="caution">
    <text evidence="2">The sequence shown here is derived from an EMBL/GenBank/DDBJ whole genome shotgun (WGS) entry which is preliminary data.</text>
</comment>